<dbReference type="AlphaFoldDB" id="A0A8K0QY43"/>
<evidence type="ECO:0000313" key="2">
    <source>
        <dbReference type="EMBL" id="KAH7074266.1"/>
    </source>
</evidence>
<dbReference type="InterPro" id="IPR035979">
    <property type="entry name" value="RBD_domain_sf"/>
</dbReference>
<organism evidence="2 3">
    <name type="scientific">Paraphoma chrysanthemicola</name>
    <dbReference type="NCBI Taxonomy" id="798071"/>
    <lineage>
        <taxon>Eukaryota</taxon>
        <taxon>Fungi</taxon>
        <taxon>Dikarya</taxon>
        <taxon>Ascomycota</taxon>
        <taxon>Pezizomycotina</taxon>
        <taxon>Dothideomycetes</taxon>
        <taxon>Pleosporomycetidae</taxon>
        <taxon>Pleosporales</taxon>
        <taxon>Pleosporineae</taxon>
        <taxon>Phaeosphaeriaceae</taxon>
        <taxon>Paraphoma</taxon>
    </lineage>
</organism>
<feature type="region of interest" description="Disordered" evidence="1">
    <location>
        <begin position="158"/>
        <end position="203"/>
    </location>
</feature>
<proteinExistence type="predicted"/>
<feature type="compositionally biased region" description="Basic and acidic residues" evidence="1">
    <location>
        <begin position="177"/>
        <end position="186"/>
    </location>
</feature>
<evidence type="ECO:0000313" key="3">
    <source>
        <dbReference type="Proteomes" id="UP000813461"/>
    </source>
</evidence>
<dbReference type="Proteomes" id="UP000813461">
    <property type="component" value="Unassembled WGS sequence"/>
</dbReference>
<gene>
    <name evidence="2" type="ORF">FB567DRAFT_553734</name>
</gene>
<dbReference type="GO" id="GO:0003676">
    <property type="term" value="F:nucleic acid binding"/>
    <property type="evidence" value="ECO:0007669"/>
    <property type="project" value="InterPro"/>
</dbReference>
<evidence type="ECO:0000256" key="1">
    <source>
        <dbReference type="SAM" id="MobiDB-lite"/>
    </source>
</evidence>
<comment type="caution">
    <text evidence="2">The sequence shown here is derived from an EMBL/GenBank/DDBJ whole genome shotgun (WGS) entry which is preliminary data.</text>
</comment>
<keyword evidence="3" id="KW-1185">Reference proteome</keyword>
<feature type="compositionally biased region" description="Polar residues" evidence="1">
    <location>
        <begin position="194"/>
        <end position="203"/>
    </location>
</feature>
<reference evidence="2" key="1">
    <citation type="journal article" date="2021" name="Nat. Commun.">
        <title>Genetic determinants of endophytism in the Arabidopsis root mycobiome.</title>
        <authorList>
            <person name="Mesny F."/>
            <person name="Miyauchi S."/>
            <person name="Thiergart T."/>
            <person name="Pickel B."/>
            <person name="Atanasova L."/>
            <person name="Karlsson M."/>
            <person name="Huettel B."/>
            <person name="Barry K.W."/>
            <person name="Haridas S."/>
            <person name="Chen C."/>
            <person name="Bauer D."/>
            <person name="Andreopoulos W."/>
            <person name="Pangilinan J."/>
            <person name="LaButti K."/>
            <person name="Riley R."/>
            <person name="Lipzen A."/>
            <person name="Clum A."/>
            <person name="Drula E."/>
            <person name="Henrissat B."/>
            <person name="Kohler A."/>
            <person name="Grigoriev I.V."/>
            <person name="Martin F.M."/>
            <person name="Hacquard S."/>
        </authorList>
    </citation>
    <scope>NUCLEOTIDE SEQUENCE</scope>
    <source>
        <strain evidence="2">MPI-SDFR-AT-0120</strain>
    </source>
</reference>
<dbReference type="SUPFAM" id="SSF54928">
    <property type="entry name" value="RNA-binding domain, RBD"/>
    <property type="match status" value="1"/>
</dbReference>
<sequence>MRRAREHKGKDEHLIFVKNVPTYMANRAVPDLYAPYQPIRIKNVYPNSDITTVVLGFQTEREASQAQADTDGYRLENVVLRVESYSKHRSIRHIRGERNASQPMSAVNDDDEVEENERPESRPDSEYEVVFPLLVEQAQQDTTGATTWAQIAKQTRLSEARPAQVEPRNTTRLRRAKAPEKVKEPTSVEPIATPLQTSNVNDDSTAFRKGEDDALHADSPVASSEDLNGYEGDVEYNKKMKTATAVRKEAQVTRSSIFSPWEPINTSQRIHQRHCRGCIFCQLRARN</sequence>
<feature type="compositionally biased region" description="Basic and acidic residues" evidence="1">
    <location>
        <begin position="116"/>
        <end position="125"/>
    </location>
</feature>
<dbReference type="EMBL" id="JAGMVJ010000021">
    <property type="protein sequence ID" value="KAH7074266.1"/>
    <property type="molecule type" value="Genomic_DNA"/>
</dbReference>
<accession>A0A8K0QY43</accession>
<dbReference type="OrthoDB" id="3669211at2759"/>
<feature type="region of interest" description="Disordered" evidence="1">
    <location>
        <begin position="93"/>
        <end position="125"/>
    </location>
</feature>
<evidence type="ECO:0008006" key="4">
    <source>
        <dbReference type="Google" id="ProtNLM"/>
    </source>
</evidence>
<protein>
    <recommendedName>
        <fullName evidence="4">RRM domain-containing protein</fullName>
    </recommendedName>
</protein>
<name>A0A8K0QY43_9PLEO</name>